<accession>A0A9K3PJF8</accession>
<dbReference type="Proteomes" id="UP000693970">
    <property type="component" value="Unassembled WGS sequence"/>
</dbReference>
<evidence type="ECO:0000313" key="4">
    <source>
        <dbReference type="EMBL" id="KAG7349510.1"/>
    </source>
</evidence>
<feature type="compositionally biased region" description="Polar residues" evidence="1">
    <location>
        <begin position="459"/>
        <end position="473"/>
    </location>
</feature>
<feature type="chain" id="PRO_5039926666" evidence="2">
    <location>
        <begin position="24"/>
        <end position="502"/>
    </location>
</feature>
<evidence type="ECO:0000259" key="3">
    <source>
        <dbReference type="PROSITE" id="PS50983"/>
    </source>
</evidence>
<evidence type="ECO:0000313" key="5">
    <source>
        <dbReference type="Proteomes" id="UP000693970"/>
    </source>
</evidence>
<sequence length="502" mass="54808">MKFSSSSTSVLFLLSGTVLPGQCQRDGDLFPVTITNCNVTSVIKGPPQRVVTLNQGTTEIMLALGLVDHMVGTAYLDDEIWPLYKEEYDKVPVLSDTYPDIESLMSVNPDFLYGSYSSAFSNSSIDYHSIFGEDCELVLEGRGGHNAYCRPELHDYGIQTYLQTAFCELVEHRPENLSVEGGLFAELADIGNIFNVPDRAAALKADIEDHFAKALQVSRPAVTDDPDAAIKVLWLDSWDESEPYVGACCGSPQIIMEHAGAKNIFGNLGTEERRSWEFAPWEDIVAADPDVIVLVDASWDPADEKILNLCKHPIARQLRAVRNRAYISVPFSGSTLGVKIGTLAYNLAEAMVALAHSRPLPSLDFSPIAISYDANNNFVDAKSGSQAITLSGVKVYITLPTFDATNLEETCAVDAPQIIIADSQDEEGEDQNTIEDNGDDVNSEYEVDSNPESADNEHSASTTDTTGSEENSSGGCGKKLGWTMLLFTFHWIFSEKLVVVLS</sequence>
<feature type="domain" description="Fe/B12 periplasmic-binding" evidence="3">
    <location>
        <begin position="49"/>
        <end position="359"/>
    </location>
</feature>
<dbReference type="PANTHER" id="PTHR30535:SF7">
    <property type="entry name" value="IRON(III) DICITRATE-BINDING PROTEIN"/>
    <property type="match status" value="1"/>
</dbReference>
<keyword evidence="2" id="KW-0732">Signal</keyword>
<protein>
    <submittedName>
        <fullName evidence="4">ABC-type Fe3+-hydroxamate transport system, periplasmic component</fullName>
    </submittedName>
</protein>
<feature type="compositionally biased region" description="Acidic residues" evidence="1">
    <location>
        <begin position="423"/>
        <end position="449"/>
    </location>
</feature>
<dbReference type="AlphaFoldDB" id="A0A9K3PJF8"/>
<reference evidence="4" key="1">
    <citation type="journal article" date="2021" name="Sci. Rep.">
        <title>Diploid genomic architecture of Nitzschia inconspicua, an elite biomass production diatom.</title>
        <authorList>
            <person name="Oliver A."/>
            <person name="Podell S."/>
            <person name="Pinowska A."/>
            <person name="Traller J.C."/>
            <person name="Smith S.R."/>
            <person name="McClure R."/>
            <person name="Beliaev A."/>
            <person name="Bohutskyi P."/>
            <person name="Hill E.A."/>
            <person name="Rabines A."/>
            <person name="Zheng H."/>
            <person name="Allen L.Z."/>
            <person name="Kuo A."/>
            <person name="Grigoriev I.V."/>
            <person name="Allen A.E."/>
            <person name="Hazlebeck D."/>
            <person name="Allen E.E."/>
        </authorList>
    </citation>
    <scope>NUCLEOTIDE SEQUENCE</scope>
    <source>
        <strain evidence="4">Hildebrandi</strain>
    </source>
</reference>
<dbReference type="OrthoDB" id="44473at2759"/>
<proteinExistence type="predicted"/>
<feature type="signal peptide" evidence="2">
    <location>
        <begin position="1"/>
        <end position="23"/>
    </location>
</feature>
<dbReference type="PANTHER" id="PTHR30535">
    <property type="entry name" value="VITAMIN B12-BINDING PROTEIN"/>
    <property type="match status" value="1"/>
</dbReference>
<organism evidence="4 5">
    <name type="scientific">Nitzschia inconspicua</name>
    <dbReference type="NCBI Taxonomy" id="303405"/>
    <lineage>
        <taxon>Eukaryota</taxon>
        <taxon>Sar</taxon>
        <taxon>Stramenopiles</taxon>
        <taxon>Ochrophyta</taxon>
        <taxon>Bacillariophyta</taxon>
        <taxon>Bacillariophyceae</taxon>
        <taxon>Bacillariophycidae</taxon>
        <taxon>Bacillariales</taxon>
        <taxon>Bacillariaceae</taxon>
        <taxon>Nitzschia</taxon>
    </lineage>
</organism>
<dbReference type="InterPro" id="IPR050902">
    <property type="entry name" value="ABC_Transporter_SBP"/>
</dbReference>
<dbReference type="Pfam" id="PF01497">
    <property type="entry name" value="Peripla_BP_2"/>
    <property type="match status" value="2"/>
</dbReference>
<evidence type="ECO:0000256" key="2">
    <source>
        <dbReference type="SAM" id="SignalP"/>
    </source>
</evidence>
<dbReference type="PROSITE" id="PS50983">
    <property type="entry name" value="FE_B12_PBP"/>
    <property type="match status" value="1"/>
</dbReference>
<dbReference type="EMBL" id="JAGRRH010000019">
    <property type="protein sequence ID" value="KAG7349510.1"/>
    <property type="molecule type" value="Genomic_DNA"/>
</dbReference>
<feature type="region of interest" description="Disordered" evidence="1">
    <location>
        <begin position="422"/>
        <end position="474"/>
    </location>
</feature>
<reference evidence="4" key="2">
    <citation type="submission" date="2021-04" db="EMBL/GenBank/DDBJ databases">
        <authorList>
            <person name="Podell S."/>
        </authorList>
    </citation>
    <scope>NUCLEOTIDE SEQUENCE</scope>
    <source>
        <strain evidence="4">Hildebrandi</strain>
    </source>
</reference>
<gene>
    <name evidence="4" type="ORF">IV203_012107</name>
</gene>
<comment type="caution">
    <text evidence="4">The sequence shown here is derived from an EMBL/GenBank/DDBJ whole genome shotgun (WGS) entry which is preliminary data.</text>
</comment>
<keyword evidence="5" id="KW-1185">Reference proteome</keyword>
<dbReference type="InterPro" id="IPR002491">
    <property type="entry name" value="ABC_transptr_periplasmic_BD"/>
</dbReference>
<evidence type="ECO:0000256" key="1">
    <source>
        <dbReference type="SAM" id="MobiDB-lite"/>
    </source>
</evidence>
<name>A0A9K3PJF8_9STRA</name>